<gene>
    <name evidence="1" type="ORF">KC01_LOCUS16147</name>
</gene>
<evidence type="ECO:0000313" key="2">
    <source>
        <dbReference type="Proteomes" id="UP001497482"/>
    </source>
</evidence>
<reference evidence="1 2" key="1">
    <citation type="submission" date="2024-04" db="EMBL/GenBank/DDBJ databases">
        <authorList>
            <person name="Waldvogel A.-M."/>
            <person name="Schoenle A."/>
        </authorList>
    </citation>
    <scope>NUCLEOTIDE SEQUENCE [LARGE SCALE GENOMIC DNA]</scope>
</reference>
<dbReference type="Proteomes" id="UP001497482">
    <property type="component" value="Chromosome 17"/>
</dbReference>
<name>A0AAV2KDI1_KNICA</name>
<sequence>MRLQHVVCGARSIPFTIISSSSRLTTRHNGPMALCPIPRDRVTPVGVSAEARLERVEEQERVRHRRALTQAQAE</sequence>
<proteinExistence type="predicted"/>
<keyword evidence="2" id="KW-1185">Reference proteome</keyword>
<evidence type="ECO:0000313" key="1">
    <source>
        <dbReference type="EMBL" id="CAL1585994.1"/>
    </source>
</evidence>
<protein>
    <submittedName>
        <fullName evidence="1">Uncharacterized protein</fullName>
    </submittedName>
</protein>
<dbReference type="AlphaFoldDB" id="A0AAV2KDI1"/>
<accession>A0AAV2KDI1</accession>
<dbReference type="EMBL" id="OZ035839">
    <property type="protein sequence ID" value="CAL1585994.1"/>
    <property type="molecule type" value="Genomic_DNA"/>
</dbReference>
<organism evidence="1 2">
    <name type="scientific">Knipowitschia caucasica</name>
    <name type="common">Caucasian dwarf goby</name>
    <name type="synonym">Pomatoschistus caucasicus</name>
    <dbReference type="NCBI Taxonomy" id="637954"/>
    <lineage>
        <taxon>Eukaryota</taxon>
        <taxon>Metazoa</taxon>
        <taxon>Chordata</taxon>
        <taxon>Craniata</taxon>
        <taxon>Vertebrata</taxon>
        <taxon>Euteleostomi</taxon>
        <taxon>Actinopterygii</taxon>
        <taxon>Neopterygii</taxon>
        <taxon>Teleostei</taxon>
        <taxon>Neoteleostei</taxon>
        <taxon>Acanthomorphata</taxon>
        <taxon>Gobiaria</taxon>
        <taxon>Gobiiformes</taxon>
        <taxon>Gobioidei</taxon>
        <taxon>Gobiidae</taxon>
        <taxon>Gobiinae</taxon>
        <taxon>Knipowitschia</taxon>
    </lineage>
</organism>